<name>A0ABP9PLP6_9ACTN</name>
<keyword evidence="8 13" id="KW-0812">Transmembrane</keyword>
<dbReference type="PANTHER" id="PTHR47755">
    <property type="entry name" value="CELL DIVISION PROTEIN FTSX"/>
    <property type="match status" value="1"/>
</dbReference>
<comment type="function">
    <text evidence="1">Part of the ABC transporter FtsEX involved in cellular division.</text>
</comment>
<proteinExistence type="inferred from homology"/>
<comment type="similarity">
    <text evidence="3 12">Belongs to the ABC-4 integral membrane protein family. FtsX subfamily.</text>
</comment>
<accession>A0ABP9PLP6</accession>
<evidence type="ECO:0000259" key="15">
    <source>
        <dbReference type="Pfam" id="PF18075"/>
    </source>
</evidence>
<dbReference type="Pfam" id="PF02687">
    <property type="entry name" value="FtsX"/>
    <property type="match status" value="1"/>
</dbReference>
<dbReference type="InterPro" id="IPR040690">
    <property type="entry name" value="FtsX_ECD"/>
</dbReference>
<dbReference type="Gene3D" id="3.30.70.3040">
    <property type="match status" value="1"/>
</dbReference>
<evidence type="ECO:0000313" key="16">
    <source>
        <dbReference type="EMBL" id="GAA5146403.1"/>
    </source>
</evidence>
<comment type="subunit">
    <text evidence="4">Forms a membrane-associated complex with FtsE.</text>
</comment>
<feature type="transmembrane region" description="Helical" evidence="13">
    <location>
        <begin position="275"/>
        <end position="297"/>
    </location>
</feature>
<dbReference type="PANTHER" id="PTHR47755:SF1">
    <property type="entry name" value="CELL DIVISION PROTEIN FTSX"/>
    <property type="match status" value="1"/>
</dbReference>
<reference evidence="17" key="1">
    <citation type="journal article" date="2019" name="Int. J. Syst. Evol. Microbiol.">
        <title>The Global Catalogue of Microorganisms (GCM) 10K type strain sequencing project: providing services to taxonomists for standard genome sequencing and annotation.</title>
        <authorList>
            <consortium name="The Broad Institute Genomics Platform"/>
            <consortium name="The Broad Institute Genome Sequencing Center for Infectious Disease"/>
            <person name="Wu L."/>
            <person name="Ma J."/>
        </authorList>
    </citation>
    <scope>NUCLEOTIDE SEQUENCE [LARGE SCALE GENOMIC DNA]</scope>
    <source>
        <strain evidence="17">JCM 18459</strain>
    </source>
</reference>
<keyword evidence="6 12" id="KW-1003">Cell membrane</keyword>
<dbReference type="InterPro" id="IPR047929">
    <property type="entry name" value="FtsX_actino"/>
</dbReference>
<evidence type="ECO:0000256" key="10">
    <source>
        <dbReference type="ARBA" id="ARBA00023136"/>
    </source>
</evidence>
<dbReference type="Proteomes" id="UP001500221">
    <property type="component" value="Unassembled WGS sequence"/>
</dbReference>
<dbReference type="Pfam" id="PF18075">
    <property type="entry name" value="FtsX_ECD"/>
    <property type="match status" value="1"/>
</dbReference>
<gene>
    <name evidence="16" type="primary">ftsX</name>
    <name evidence="16" type="ORF">GCM10023340_17270</name>
</gene>
<sequence>MQLRHVSTNLRQGLRRNLSMSAAVVLTLFVSLTLAGVGVMLSKQSEFTVDALSSELEVQVTLCVPDEAQFPQCTSEVTPEQKAAVLAAVDDSPDVVDVREESKAEGLEKLKELYGPELFEGPDPVFDVEDVPETIWIQLEDPAEDEAVVSAVEDLDGVRDVVPPEEQVGSIVTLIDDLETSAYVVAGVLLLAAVLMVANTIRLAALARRREIEIMRLVGASRIFIALPFLLEALVLALLGVLFAAGALAAFTKFIVIDRIADRIGGVPVVAWPEYLLAVVVIAIAGAVLTVLPTLLLTRKYLRY</sequence>
<feature type="transmembrane region" description="Helical" evidence="13">
    <location>
        <begin position="182"/>
        <end position="205"/>
    </location>
</feature>
<keyword evidence="17" id="KW-1185">Reference proteome</keyword>
<evidence type="ECO:0000256" key="5">
    <source>
        <dbReference type="ARBA" id="ARBA00021907"/>
    </source>
</evidence>
<feature type="transmembrane region" description="Helical" evidence="13">
    <location>
        <begin position="21"/>
        <end position="41"/>
    </location>
</feature>
<organism evidence="16 17">
    <name type="scientific">Nocardioides marinquilinus</name>
    <dbReference type="NCBI Taxonomy" id="1210400"/>
    <lineage>
        <taxon>Bacteria</taxon>
        <taxon>Bacillati</taxon>
        <taxon>Actinomycetota</taxon>
        <taxon>Actinomycetes</taxon>
        <taxon>Propionibacteriales</taxon>
        <taxon>Nocardioidaceae</taxon>
        <taxon>Nocardioides</taxon>
    </lineage>
</organism>
<comment type="caution">
    <text evidence="16">The sequence shown here is derived from an EMBL/GenBank/DDBJ whole genome shotgun (WGS) entry which is preliminary data.</text>
</comment>
<dbReference type="InterPro" id="IPR004513">
    <property type="entry name" value="FtsX"/>
</dbReference>
<evidence type="ECO:0000256" key="6">
    <source>
        <dbReference type="ARBA" id="ARBA00022475"/>
    </source>
</evidence>
<dbReference type="RefSeq" id="WP_345457022.1">
    <property type="nucleotide sequence ID" value="NZ_BAABKG010000002.1"/>
</dbReference>
<feature type="domain" description="ABC3 transporter permease C-terminal" evidence="14">
    <location>
        <begin position="184"/>
        <end position="300"/>
    </location>
</feature>
<evidence type="ECO:0000259" key="14">
    <source>
        <dbReference type="Pfam" id="PF02687"/>
    </source>
</evidence>
<evidence type="ECO:0000256" key="9">
    <source>
        <dbReference type="ARBA" id="ARBA00022989"/>
    </source>
</evidence>
<evidence type="ECO:0000256" key="3">
    <source>
        <dbReference type="ARBA" id="ARBA00007379"/>
    </source>
</evidence>
<dbReference type="NCBIfam" id="NF038346">
    <property type="entry name" value="FtsX_actino"/>
    <property type="match status" value="1"/>
</dbReference>
<feature type="transmembrane region" description="Helical" evidence="13">
    <location>
        <begin position="226"/>
        <end position="255"/>
    </location>
</feature>
<keyword evidence="9 13" id="KW-1133">Transmembrane helix</keyword>
<dbReference type="EMBL" id="BAABKG010000002">
    <property type="protein sequence ID" value="GAA5146403.1"/>
    <property type="molecule type" value="Genomic_DNA"/>
</dbReference>
<protein>
    <recommendedName>
        <fullName evidence="5 12">Cell division protein FtsX</fullName>
    </recommendedName>
</protein>
<evidence type="ECO:0000313" key="17">
    <source>
        <dbReference type="Proteomes" id="UP001500221"/>
    </source>
</evidence>
<dbReference type="InterPro" id="IPR003838">
    <property type="entry name" value="ABC3_permease_C"/>
</dbReference>
<evidence type="ECO:0000256" key="13">
    <source>
        <dbReference type="SAM" id="Phobius"/>
    </source>
</evidence>
<keyword evidence="11 12" id="KW-0131">Cell cycle</keyword>
<evidence type="ECO:0000256" key="12">
    <source>
        <dbReference type="PIRNR" id="PIRNR003097"/>
    </source>
</evidence>
<keyword evidence="7 12" id="KW-0132">Cell division</keyword>
<evidence type="ECO:0000256" key="4">
    <source>
        <dbReference type="ARBA" id="ARBA00011160"/>
    </source>
</evidence>
<feature type="domain" description="FtsX extracellular" evidence="15">
    <location>
        <begin position="58"/>
        <end position="161"/>
    </location>
</feature>
<evidence type="ECO:0000256" key="8">
    <source>
        <dbReference type="ARBA" id="ARBA00022692"/>
    </source>
</evidence>
<evidence type="ECO:0000256" key="2">
    <source>
        <dbReference type="ARBA" id="ARBA00004651"/>
    </source>
</evidence>
<evidence type="ECO:0000256" key="7">
    <source>
        <dbReference type="ARBA" id="ARBA00022618"/>
    </source>
</evidence>
<dbReference type="PIRSF" id="PIRSF003097">
    <property type="entry name" value="FtsX"/>
    <property type="match status" value="1"/>
</dbReference>
<evidence type="ECO:0000256" key="1">
    <source>
        <dbReference type="ARBA" id="ARBA00003552"/>
    </source>
</evidence>
<keyword evidence="10 12" id="KW-0472">Membrane</keyword>
<evidence type="ECO:0000256" key="11">
    <source>
        <dbReference type="ARBA" id="ARBA00023306"/>
    </source>
</evidence>
<comment type="subcellular location">
    <subcellularLocation>
        <location evidence="2">Cell membrane</location>
        <topology evidence="2">Multi-pass membrane protein</topology>
    </subcellularLocation>
</comment>